<dbReference type="OrthoDB" id="2011645at2759"/>
<evidence type="ECO:0000313" key="6">
    <source>
        <dbReference type="Proteomes" id="UP000235145"/>
    </source>
</evidence>
<evidence type="ECO:0000256" key="1">
    <source>
        <dbReference type="ARBA" id="ARBA00022723"/>
    </source>
</evidence>
<proteinExistence type="predicted"/>
<dbReference type="PANTHER" id="PTHR33021">
    <property type="entry name" value="BLUE COPPER PROTEIN"/>
    <property type="match status" value="1"/>
</dbReference>
<keyword evidence="3" id="KW-0325">Glycoprotein</keyword>
<dbReference type="Gene3D" id="2.60.40.420">
    <property type="entry name" value="Cupredoxins - blue copper proteins"/>
    <property type="match status" value="1"/>
</dbReference>
<evidence type="ECO:0000256" key="2">
    <source>
        <dbReference type="ARBA" id="ARBA00023008"/>
    </source>
</evidence>
<dbReference type="Proteomes" id="UP000235145">
    <property type="component" value="Unassembled WGS sequence"/>
</dbReference>
<evidence type="ECO:0000313" key="5">
    <source>
        <dbReference type="EMBL" id="KAJ0206433.1"/>
    </source>
</evidence>
<dbReference type="SUPFAM" id="SSF49503">
    <property type="entry name" value="Cupredoxins"/>
    <property type="match status" value="1"/>
</dbReference>
<dbReference type="FunFam" id="2.60.40.420:FF:000003">
    <property type="entry name" value="Blue copper"/>
    <property type="match status" value="1"/>
</dbReference>
<dbReference type="GO" id="GO:0046872">
    <property type="term" value="F:metal ion binding"/>
    <property type="evidence" value="ECO:0007669"/>
    <property type="project" value="UniProtKB-KW"/>
</dbReference>
<dbReference type="PROSITE" id="PS00196">
    <property type="entry name" value="COPPER_BLUE"/>
    <property type="match status" value="1"/>
</dbReference>
<organism evidence="5 6">
    <name type="scientific">Lactuca sativa</name>
    <name type="common">Garden lettuce</name>
    <dbReference type="NCBI Taxonomy" id="4236"/>
    <lineage>
        <taxon>Eukaryota</taxon>
        <taxon>Viridiplantae</taxon>
        <taxon>Streptophyta</taxon>
        <taxon>Embryophyta</taxon>
        <taxon>Tracheophyta</taxon>
        <taxon>Spermatophyta</taxon>
        <taxon>Magnoliopsida</taxon>
        <taxon>eudicotyledons</taxon>
        <taxon>Gunneridae</taxon>
        <taxon>Pentapetalae</taxon>
        <taxon>asterids</taxon>
        <taxon>campanulids</taxon>
        <taxon>Asterales</taxon>
        <taxon>Asteraceae</taxon>
        <taxon>Cichorioideae</taxon>
        <taxon>Cichorieae</taxon>
        <taxon>Lactucinae</taxon>
        <taxon>Lactuca</taxon>
    </lineage>
</organism>
<evidence type="ECO:0000259" key="4">
    <source>
        <dbReference type="PROSITE" id="PS51485"/>
    </source>
</evidence>
<dbReference type="PROSITE" id="PS51485">
    <property type="entry name" value="PHYTOCYANIN"/>
    <property type="match status" value="1"/>
</dbReference>
<dbReference type="InterPro" id="IPR039391">
    <property type="entry name" value="Phytocyanin-like"/>
</dbReference>
<protein>
    <recommendedName>
        <fullName evidence="4">Phytocyanin domain-containing protein</fullName>
    </recommendedName>
</protein>
<dbReference type="EMBL" id="NBSK02000005">
    <property type="protein sequence ID" value="KAJ0206433.1"/>
    <property type="molecule type" value="Genomic_DNA"/>
</dbReference>
<dbReference type="Pfam" id="PF02298">
    <property type="entry name" value="Cu_bind_like"/>
    <property type="match status" value="1"/>
</dbReference>
<keyword evidence="1" id="KW-0479">Metal-binding</keyword>
<dbReference type="InterPro" id="IPR003245">
    <property type="entry name" value="Phytocyanin_dom"/>
</dbReference>
<dbReference type="InterPro" id="IPR028871">
    <property type="entry name" value="BlueCu_1_BS"/>
</dbReference>
<keyword evidence="2" id="KW-0186">Copper</keyword>
<dbReference type="CDD" id="cd04216">
    <property type="entry name" value="Phytocyanin"/>
    <property type="match status" value="1"/>
</dbReference>
<dbReference type="InterPro" id="IPR008972">
    <property type="entry name" value="Cupredoxin"/>
</dbReference>
<feature type="domain" description="Phytocyanin" evidence="4">
    <location>
        <begin position="50"/>
        <end position="155"/>
    </location>
</feature>
<reference evidence="5 6" key="1">
    <citation type="journal article" date="2017" name="Nat. Commun.">
        <title>Genome assembly with in vitro proximity ligation data and whole-genome triplication in lettuce.</title>
        <authorList>
            <person name="Reyes-Chin-Wo S."/>
            <person name="Wang Z."/>
            <person name="Yang X."/>
            <person name="Kozik A."/>
            <person name="Arikit S."/>
            <person name="Song C."/>
            <person name="Xia L."/>
            <person name="Froenicke L."/>
            <person name="Lavelle D.O."/>
            <person name="Truco M.J."/>
            <person name="Xia R."/>
            <person name="Zhu S."/>
            <person name="Xu C."/>
            <person name="Xu H."/>
            <person name="Xu X."/>
            <person name="Cox K."/>
            <person name="Korf I."/>
            <person name="Meyers B.C."/>
            <person name="Michelmore R.W."/>
        </authorList>
    </citation>
    <scope>NUCLEOTIDE SEQUENCE [LARGE SCALE GENOMIC DNA]</scope>
    <source>
        <strain evidence="6">cv. Salinas</strain>
        <tissue evidence="5">Seedlings</tissue>
    </source>
</reference>
<evidence type="ECO:0000256" key="3">
    <source>
        <dbReference type="ARBA" id="ARBA00023180"/>
    </source>
</evidence>
<accession>A0A9R1VK01</accession>
<keyword evidence="6" id="KW-1185">Reference proteome</keyword>
<dbReference type="PANTHER" id="PTHR33021:SF443">
    <property type="entry name" value="MAVICYANIN-LIKE"/>
    <property type="match status" value="1"/>
</dbReference>
<comment type="caution">
    <text evidence="5">The sequence shown here is derived from an EMBL/GenBank/DDBJ whole genome shotgun (WGS) entry which is preliminary data.</text>
</comment>
<dbReference type="AlphaFoldDB" id="A0A9R1VK01"/>
<dbReference type="GO" id="GO:0009055">
    <property type="term" value="F:electron transfer activity"/>
    <property type="evidence" value="ECO:0007669"/>
    <property type="project" value="InterPro"/>
</dbReference>
<sequence length="201" mass="22690">MCALLLPNLYHLFLYEFNKPQVGVKKKMVKRVRMMLRFVLIMMIKGVMTEVYNVGDSDGWTTPVNTSYSKWASSKKFHVGDTLWFHYDPASHNVVQVNQMGYRLCNISSNARVGVKTYETGNDSFRIKGPGHYYFICSFPGHCKAGQKLDVRVLKKYPMTTPTPTPKTIAMAPTSPANALYPYPITSLLFGTIVVSIICAM</sequence>
<dbReference type="GO" id="GO:0005886">
    <property type="term" value="C:plasma membrane"/>
    <property type="evidence" value="ECO:0000318"/>
    <property type="project" value="GO_Central"/>
</dbReference>
<name>A0A9R1VK01_LACSA</name>
<gene>
    <name evidence="5" type="ORF">LSAT_V11C500296780</name>
</gene>